<dbReference type="SUPFAM" id="SSF82704">
    <property type="entry name" value="AlbA-like"/>
    <property type="match status" value="1"/>
</dbReference>
<keyword evidence="4" id="KW-1185">Reference proteome</keyword>
<dbReference type="InterPro" id="IPR036882">
    <property type="entry name" value="Alba-like_dom_sf"/>
</dbReference>
<dbReference type="GO" id="GO:0003723">
    <property type="term" value="F:RNA binding"/>
    <property type="evidence" value="ECO:0007669"/>
    <property type="project" value="UniProtKB-KW"/>
</dbReference>
<dbReference type="Gene3D" id="3.30.110.20">
    <property type="entry name" value="Alba-like domain"/>
    <property type="match status" value="1"/>
</dbReference>
<keyword evidence="1" id="KW-0694">RNA-binding</keyword>
<dbReference type="InterPro" id="IPR002775">
    <property type="entry name" value="DNA/RNA-bd_Alba-like"/>
</dbReference>
<gene>
    <name evidence="3" type="ORF">BSTOLATCC_MIC19060</name>
</gene>
<dbReference type="Pfam" id="PF01918">
    <property type="entry name" value="Alba"/>
    <property type="match status" value="1"/>
</dbReference>
<evidence type="ECO:0000313" key="4">
    <source>
        <dbReference type="Proteomes" id="UP001162131"/>
    </source>
</evidence>
<name>A0AAU9J7V1_9CILI</name>
<accession>A0AAU9J7V1</accession>
<sequence length="108" mass="12002">MEGSDNTIKVSSKVRPGVYINEGKEKLKAFGTVAFHAMGNSITSAIKAADRLVSLGYGSIKKFETQRIETTDKEGGDKNVCKVILELKKSDNFEKISQEFEKTRQARE</sequence>
<dbReference type="EMBL" id="CAJZBQ010000018">
    <property type="protein sequence ID" value="CAG9317818.1"/>
    <property type="molecule type" value="Genomic_DNA"/>
</dbReference>
<protein>
    <recommendedName>
        <fullName evidence="2">DNA/RNA-binding protein Alba-like domain-containing protein</fullName>
    </recommendedName>
</protein>
<dbReference type="Proteomes" id="UP001162131">
    <property type="component" value="Unassembled WGS sequence"/>
</dbReference>
<organism evidence="3 4">
    <name type="scientific">Blepharisma stoltei</name>
    <dbReference type="NCBI Taxonomy" id="1481888"/>
    <lineage>
        <taxon>Eukaryota</taxon>
        <taxon>Sar</taxon>
        <taxon>Alveolata</taxon>
        <taxon>Ciliophora</taxon>
        <taxon>Postciliodesmatophora</taxon>
        <taxon>Heterotrichea</taxon>
        <taxon>Heterotrichida</taxon>
        <taxon>Blepharismidae</taxon>
        <taxon>Blepharisma</taxon>
    </lineage>
</organism>
<dbReference type="AlphaFoldDB" id="A0AAU9J7V1"/>
<comment type="caution">
    <text evidence="3">The sequence shown here is derived from an EMBL/GenBank/DDBJ whole genome shotgun (WGS) entry which is preliminary data.</text>
</comment>
<feature type="domain" description="DNA/RNA-binding protein Alba-like" evidence="2">
    <location>
        <begin position="6"/>
        <end position="58"/>
    </location>
</feature>
<evidence type="ECO:0000313" key="3">
    <source>
        <dbReference type="EMBL" id="CAG9317818.1"/>
    </source>
</evidence>
<proteinExistence type="predicted"/>
<reference evidence="3" key="1">
    <citation type="submission" date="2021-09" db="EMBL/GenBank/DDBJ databases">
        <authorList>
            <consortium name="AG Swart"/>
            <person name="Singh M."/>
            <person name="Singh A."/>
            <person name="Seah K."/>
            <person name="Emmerich C."/>
        </authorList>
    </citation>
    <scope>NUCLEOTIDE SEQUENCE</scope>
    <source>
        <strain evidence="3">ATCC30299</strain>
    </source>
</reference>
<evidence type="ECO:0000259" key="2">
    <source>
        <dbReference type="Pfam" id="PF01918"/>
    </source>
</evidence>
<evidence type="ECO:0000256" key="1">
    <source>
        <dbReference type="ARBA" id="ARBA00022884"/>
    </source>
</evidence>